<proteinExistence type="predicted"/>
<gene>
    <name evidence="1" type="ORF">PVNG_05791</name>
</gene>
<name>A0A0J9U058_PLAVI</name>
<evidence type="ECO:0000313" key="1">
    <source>
        <dbReference type="EMBL" id="KNA01631.1"/>
    </source>
</evidence>
<dbReference type="AlphaFoldDB" id="A0A0J9U058"/>
<sequence>SRGWYGITGTGNDMLNRYREQECISQYIRSKTKIKQQIDEIQNREPRHFCSRCSAIKEHIHAENNRINKCYLSNSKSLKLVDDDDIKRFIAECIEYHKCVLNR</sequence>
<feature type="non-terminal residue" evidence="1">
    <location>
        <position position="1"/>
    </location>
</feature>
<feature type="non-terminal residue" evidence="1">
    <location>
        <position position="103"/>
    </location>
</feature>
<reference evidence="1 2" key="1">
    <citation type="submission" date="2011-09" db="EMBL/GenBank/DDBJ databases">
        <title>The Genome Sequence of Plasmodium vivax North Korean.</title>
        <authorList>
            <consortium name="The Broad Institute Genome Sequencing Platform"/>
            <consortium name="The Broad Institute Genome Sequencing Center for Infectious Disease"/>
            <person name="Neafsey D."/>
            <person name="Carlton J."/>
            <person name="Barnwell J."/>
            <person name="Collins W."/>
            <person name="Escalante A."/>
            <person name="Mullikin J."/>
            <person name="Saul A."/>
            <person name="Guigo R."/>
            <person name="Camara F."/>
            <person name="Young S.K."/>
            <person name="Zeng Q."/>
            <person name="Gargeya S."/>
            <person name="Fitzgerald M."/>
            <person name="Haas B."/>
            <person name="Abouelleil A."/>
            <person name="Alvarado L."/>
            <person name="Arachchi H.M."/>
            <person name="Berlin A."/>
            <person name="Brown A."/>
            <person name="Chapman S.B."/>
            <person name="Chen Z."/>
            <person name="Dunbar C."/>
            <person name="Freedman E."/>
            <person name="Gearin G."/>
            <person name="Gellesch M."/>
            <person name="Goldberg J."/>
            <person name="Griggs A."/>
            <person name="Gujja S."/>
            <person name="Heiman D."/>
            <person name="Howarth C."/>
            <person name="Larson L."/>
            <person name="Lui A."/>
            <person name="MacDonald P.J.P."/>
            <person name="Montmayeur A."/>
            <person name="Murphy C."/>
            <person name="Neiman D."/>
            <person name="Pearson M."/>
            <person name="Priest M."/>
            <person name="Roberts A."/>
            <person name="Saif S."/>
            <person name="Shea T."/>
            <person name="Shenoy N."/>
            <person name="Sisk P."/>
            <person name="Stolte C."/>
            <person name="Sykes S."/>
            <person name="Wortman J."/>
            <person name="Nusbaum C."/>
            <person name="Birren B."/>
        </authorList>
    </citation>
    <scope>NUCLEOTIDE SEQUENCE [LARGE SCALE GENOMIC DNA]</scope>
    <source>
        <strain evidence="1 2">North Korean</strain>
    </source>
</reference>
<dbReference type="OrthoDB" id="10458431at2759"/>
<dbReference type="Proteomes" id="UP000053239">
    <property type="component" value="Unassembled WGS sequence"/>
</dbReference>
<dbReference type="EMBL" id="KQ235245">
    <property type="protein sequence ID" value="KNA01631.1"/>
    <property type="molecule type" value="Genomic_DNA"/>
</dbReference>
<protein>
    <submittedName>
        <fullName evidence="1">Uncharacterized protein</fullName>
    </submittedName>
</protein>
<evidence type="ECO:0000313" key="2">
    <source>
        <dbReference type="Proteomes" id="UP000053239"/>
    </source>
</evidence>
<organism evidence="1 2">
    <name type="scientific">Plasmodium vivax North Korean</name>
    <dbReference type="NCBI Taxonomy" id="1035514"/>
    <lineage>
        <taxon>Eukaryota</taxon>
        <taxon>Sar</taxon>
        <taxon>Alveolata</taxon>
        <taxon>Apicomplexa</taxon>
        <taxon>Aconoidasida</taxon>
        <taxon>Haemosporida</taxon>
        <taxon>Plasmodiidae</taxon>
        <taxon>Plasmodium</taxon>
        <taxon>Plasmodium (Plasmodium)</taxon>
    </lineage>
</organism>
<accession>A0A0J9U058</accession>